<evidence type="ECO:0000256" key="12">
    <source>
        <dbReference type="ARBA" id="ARBA00029618"/>
    </source>
</evidence>
<dbReference type="CDD" id="cd11341">
    <property type="entry name" value="AmyAc_Pullulanase_LD-like"/>
    <property type="match status" value="1"/>
</dbReference>
<evidence type="ECO:0000256" key="4">
    <source>
        <dbReference type="ARBA" id="ARBA00022525"/>
    </source>
</evidence>
<dbReference type="InterPro" id="IPR040806">
    <property type="entry name" value="SpuA_C"/>
</dbReference>
<evidence type="ECO:0000256" key="10">
    <source>
        <dbReference type="ARBA" id="ARBA00023965"/>
    </source>
</evidence>
<evidence type="ECO:0000256" key="15">
    <source>
        <dbReference type="SAM" id="Phobius"/>
    </source>
</evidence>
<dbReference type="PROSITE" id="PS50847">
    <property type="entry name" value="GRAM_POS_ANCHORING"/>
    <property type="match status" value="1"/>
</dbReference>
<dbReference type="Pfam" id="PF00128">
    <property type="entry name" value="Alpha-amylase"/>
    <property type="match status" value="2"/>
</dbReference>
<evidence type="ECO:0000256" key="3">
    <source>
        <dbReference type="ARBA" id="ARBA00022512"/>
    </source>
</evidence>
<evidence type="ECO:0000256" key="8">
    <source>
        <dbReference type="ARBA" id="ARBA00023088"/>
    </source>
</evidence>
<dbReference type="Gene3D" id="3.90.400.10">
    <property type="entry name" value="Oligo-1,6-glucosidase, Domain 2"/>
    <property type="match status" value="1"/>
</dbReference>
<dbReference type="InterPro" id="IPR004193">
    <property type="entry name" value="Glyco_hydro_13_N"/>
</dbReference>
<evidence type="ECO:0000256" key="9">
    <source>
        <dbReference type="ARBA" id="ARBA00023295"/>
    </source>
</evidence>
<dbReference type="InterPro" id="IPR014756">
    <property type="entry name" value="Ig_E-set"/>
</dbReference>
<evidence type="ECO:0000256" key="11">
    <source>
        <dbReference type="ARBA" id="ARBA00024062"/>
    </source>
</evidence>
<dbReference type="InterPro" id="IPR013780">
    <property type="entry name" value="Glyco_hydro_b"/>
</dbReference>
<dbReference type="GO" id="GO:0005975">
    <property type="term" value="P:carbohydrate metabolic process"/>
    <property type="evidence" value="ECO:0007669"/>
    <property type="project" value="InterPro"/>
</dbReference>
<sequence>MFLSLFTGFTPIQSGQAEESGSDTIEDGHLRIHYDYADYELADIGVWLWGDVTIPSDQVSEWPGGTWFEDGGTDDYGAYVDVEIKEEAENISLVVNNRAGENLTDDISIDVLSEQMNEVWLTTNGQVYYYEPVELDENVLRVHFTTDEESYEPWGIWTWGDVIDPPETWPTDAQPFSDQQMGPYGAYVDIPLTEASESIGFLLVKRDDSGEQTTDMSFDDLDNHRHIFLKEGVEEYFTNPYYVSTEEVEEEPEENEGQHDIEVEGSVNRAFTYNEHAVLSVDITNNSEKEIRSIYADTTALGGEERLAISPELNEVTLSVRHDVEPDEKTIPVTVVDEDGGTYKTEVTATVNARDVTESNLDWDESVIYFMLTDRFYDGKEANNDPYDLNYDSYDNDRGTYQGGDLKGVMDKLDYLEELGVNTIWITPIVENVGYDVNYNASEGSYFAYHGYWAKNFEELNPRLGTLEEFHALIDAAAERDMKIMADVVLNHAGYGLKESLPNAPPGYPTDEDRARFDGMLRDSSGSGDEEMELSGLPDFKTEEREIREQLVEWQKNWVNKSTTANGNSLAYYRVDTVKHVDGTTWQHFRNELTKEKPDFQLIGEAWGAGKNDDHGYLRSGMMDSLLDFEFKGTAANFVNGNLESANETLIARNQTMDNTAMLGQFLGSHDEDGFLYSLGGDVGKFKVASSLQMTAKGQPVIYYGEELGQSGANNWPEYDNRYNLDWGSVDGNNMLAHYQSIVSFRADHSDIFAKGSRQKVAGSDQEQFLLFKRTYQDDNVYVGLNVAEESQSVTLKVEQASTTITDHYQDKTYQATENDAGEFVITLYIPAMVDGGTILLTVDNGMILSGQAGEKPSEQPETGEIPEGHLRVHFPGNNESFDELGLWVWEDVATKSEDVGVWPSAASSFEETNQTEYGRFVDVELTENAEQVGMLINHTNGDNLSGDIMVDILSSEMNQVWITEDYQVYYYVPLDNQGEIRVNFYQEEGSYHDLGLWTWGDVAQPTDNWPDGAHSLSDDRMGMKGSYVDLPLVEKPSQIGFLFLNKETDWQTGDFTFADFADHSQIFVRNDDNKVYTNPYFVKAEGLVNAEVLSNQKIELSFTSVAGLSEETLAEELAVRDKEVQDVGVESISILEDDNTVTLNGDFDLKKAPFTITHQNRSVTASIGWRLKDEMYGYEGELGLEVHDPSNATLKVWSPSADQVSVVLYDKDDPKQVVKDAIEMVRGEKGVWQVDLHQENTELDNLIGYYYHFAMERDGETVLALDPYAKSMAAWDSSDPENRVGKAAIVDPGAMGPELDYADIEGFEKREDVIIYEIHVRDFTSDPSIVEELESKFGTFASFVEKLDYIEDLGVTHIQLLPVMSYYFSNELDKNQRLLDYSSEDNNYNWGYDPHSYFSLSGMYSEDPTDPEKRIEELKLLIDEIHSRGMGVILDVVYNHSARVNIFEDLEPNYYHFMDKDGTPRESFGGGRLGTTHKMARRILVDSIAYWVDEFKVDGFRFDMMGDHDAESIQIAYDEAKALNPNILMIGEGWRTFAGDENYPDVQPADQDWMQDTNSVASFSDEFRNELKSGFGNEGQPRFITGGARNIQTIFNNVTANPGNFTADDPGDVVPYIAAHDNLTLHDVIAQSIKKDPKDHTAEIHKRIRLGNLMVLTSQGTPFIHAGQEYGRTKQFRHEDYKGEVAEAPNKSTFLTDENGEPFEYPYFIHDSYDSTDAINKFEWEKVTNQEAYPIETTTVAYTQGLIELRRSTDAFRQATMEEADDNVSLVEVPEIAEEDLVIGYRAKDSSGKETYYVFVNADDQERSLTLDDDLSAGEVIVDGVEAGTTAITDPEGVSVSGKGIELAPLTSAVVRIVDQEEDPTEPDEEEQSDDGKDEEKGNGNQSPKIPGKAGNEIGKNGDEEESVLPHTATSTYNYLLFGLLLILSAIGILIYKRKKQ</sequence>
<dbReference type="EC" id="3.2.1.41" evidence="11"/>
<evidence type="ECO:0000259" key="16">
    <source>
        <dbReference type="PROSITE" id="PS50847"/>
    </source>
</evidence>
<dbReference type="SMART" id="SM00642">
    <property type="entry name" value="Aamy"/>
    <property type="match status" value="2"/>
</dbReference>
<evidence type="ECO:0000256" key="13">
    <source>
        <dbReference type="ARBA" id="ARBA00031076"/>
    </source>
</evidence>
<comment type="catalytic activity">
    <reaction evidence="10">
        <text>Hydrolysis of (1-&gt;6)-alpha-D-glucosidic linkages in pullulan, amylopectin and glycogen, and in the alpha- and beta-limit dextrins of amylopectin and glycogen.</text>
        <dbReference type="EC" id="3.2.1.41"/>
    </reaction>
</comment>
<keyword evidence="15" id="KW-0472">Membrane</keyword>
<dbReference type="Pfam" id="PF02922">
    <property type="entry name" value="CBM_48"/>
    <property type="match status" value="1"/>
</dbReference>
<dbReference type="Gene3D" id="2.60.40.10">
    <property type="entry name" value="Immunoglobulins"/>
    <property type="match status" value="1"/>
</dbReference>
<keyword evidence="7" id="KW-0106">Calcium</keyword>
<keyword evidence="6 17" id="KW-0378">Hydrolase</keyword>
<evidence type="ECO:0000256" key="7">
    <source>
        <dbReference type="ARBA" id="ARBA00022837"/>
    </source>
</evidence>
<organism evidence="17 18">
    <name type="scientific">Gracilibacillus salitolerans</name>
    <dbReference type="NCBI Taxonomy" id="2663022"/>
    <lineage>
        <taxon>Bacteria</taxon>
        <taxon>Bacillati</taxon>
        <taxon>Bacillota</taxon>
        <taxon>Bacilli</taxon>
        <taxon>Bacillales</taxon>
        <taxon>Bacillaceae</taxon>
        <taxon>Gracilibacillus</taxon>
    </lineage>
</organism>
<dbReference type="Pfam" id="PF00746">
    <property type="entry name" value="Gram_pos_anchor"/>
    <property type="match status" value="1"/>
</dbReference>
<reference evidence="17 18" key="1">
    <citation type="submission" date="2019-11" db="EMBL/GenBank/DDBJ databases">
        <title>Gracilibacillus salitolerans sp. nov., a moderate halophile isolated from a saline soil in northwest China.</title>
        <authorList>
            <person name="Gan L."/>
        </authorList>
    </citation>
    <scope>NUCLEOTIDE SEQUENCE [LARGE SCALE GENOMIC DNA]</scope>
    <source>
        <strain evidence="17 18">SCU50</strain>
    </source>
</reference>
<dbReference type="Pfam" id="PF18033">
    <property type="entry name" value="SpuA_C"/>
    <property type="match status" value="1"/>
</dbReference>
<keyword evidence="4" id="KW-0964">Secreted</keyword>
<keyword evidence="15" id="KW-0812">Transmembrane</keyword>
<dbReference type="EMBL" id="CP045915">
    <property type="protein sequence ID" value="QGH37050.1"/>
    <property type="molecule type" value="Genomic_DNA"/>
</dbReference>
<feature type="domain" description="Gram-positive cocci surface proteins LPxTG" evidence="16">
    <location>
        <begin position="1910"/>
        <end position="1942"/>
    </location>
</feature>
<keyword evidence="18" id="KW-1185">Reference proteome</keyword>
<keyword evidence="8" id="KW-0572">Peptidoglycan-anchor</keyword>
<dbReference type="NCBIfam" id="TIGR01167">
    <property type="entry name" value="LPXTG_anchor"/>
    <property type="match status" value="1"/>
</dbReference>
<dbReference type="Pfam" id="PF03714">
    <property type="entry name" value="PUD"/>
    <property type="match status" value="4"/>
</dbReference>
<dbReference type="Gene3D" id="2.60.40.1220">
    <property type="match status" value="1"/>
</dbReference>
<dbReference type="InterPro" id="IPR006047">
    <property type="entry name" value="GH13_cat_dom"/>
</dbReference>
<evidence type="ECO:0000256" key="6">
    <source>
        <dbReference type="ARBA" id="ARBA00022801"/>
    </source>
</evidence>
<dbReference type="InterPro" id="IPR013783">
    <property type="entry name" value="Ig-like_fold"/>
</dbReference>
<keyword evidence="9 17" id="KW-0326">Glycosidase</keyword>
<dbReference type="InterPro" id="IPR013784">
    <property type="entry name" value="Carb-bd-like_fold"/>
</dbReference>
<accession>A0A5Q2TTS2</accession>
<dbReference type="Gene3D" id="3.20.20.80">
    <property type="entry name" value="Glycosidases"/>
    <property type="match status" value="2"/>
</dbReference>
<dbReference type="InterPro" id="IPR005323">
    <property type="entry name" value="CBM41_pullulanase"/>
</dbReference>
<dbReference type="InterPro" id="IPR014755">
    <property type="entry name" value="Cu-Rt/internalin_Ig-like"/>
</dbReference>
<dbReference type="InterPro" id="IPR011838">
    <property type="entry name" value="Pullulan_Gpos"/>
</dbReference>
<gene>
    <name evidence="17" type="ORF">GI584_18295</name>
</gene>
<comment type="similarity">
    <text evidence="2">Belongs to the glycosyl hydrolase 13 family.</text>
</comment>
<dbReference type="SUPFAM" id="SSF49452">
    <property type="entry name" value="Starch-binding domain-like"/>
    <property type="match status" value="4"/>
</dbReference>
<feature type="transmembrane region" description="Helical" evidence="15">
    <location>
        <begin position="1918"/>
        <end position="1937"/>
    </location>
</feature>
<comment type="subcellular location">
    <subcellularLocation>
        <location evidence="1">Secreted</location>
        <location evidence="1">Cell wall</location>
        <topology evidence="1">Peptidoglycan-anchor</topology>
    </subcellularLocation>
</comment>
<dbReference type="SUPFAM" id="SSF51011">
    <property type="entry name" value="Glycosyl hydrolase domain"/>
    <property type="match status" value="1"/>
</dbReference>
<feature type="compositionally biased region" description="Acidic residues" evidence="14">
    <location>
        <begin position="1861"/>
        <end position="1874"/>
    </location>
</feature>
<dbReference type="Proteomes" id="UP000339690">
    <property type="component" value="Chromosome"/>
</dbReference>
<name>A0A5Q2TTS2_9BACI</name>
<dbReference type="GO" id="GO:0051060">
    <property type="term" value="F:pullulanase activity"/>
    <property type="evidence" value="ECO:0007669"/>
    <property type="project" value="UniProtKB-EC"/>
</dbReference>
<feature type="region of interest" description="Disordered" evidence="14">
    <location>
        <begin position="1860"/>
        <end position="1908"/>
    </location>
</feature>
<proteinExistence type="inferred from homology"/>
<evidence type="ECO:0000313" key="17">
    <source>
        <dbReference type="EMBL" id="QGH37050.1"/>
    </source>
</evidence>
<dbReference type="InterPro" id="IPR045857">
    <property type="entry name" value="O16G_dom_2"/>
</dbReference>
<dbReference type="GO" id="GO:0030246">
    <property type="term" value="F:carbohydrate binding"/>
    <property type="evidence" value="ECO:0007669"/>
    <property type="project" value="InterPro"/>
</dbReference>
<keyword evidence="3" id="KW-0134">Cell wall</keyword>
<dbReference type="InterPro" id="IPR019931">
    <property type="entry name" value="LPXTG_anchor"/>
</dbReference>
<dbReference type="InterPro" id="IPR017853">
    <property type="entry name" value="GH"/>
</dbReference>
<evidence type="ECO:0000256" key="5">
    <source>
        <dbReference type="ARBA" id="ARBA00022729"/>
    </source>
</evidence>
<dbReference type="PANTHER" id="PTHR43002">
    <property type="entry name" value="GLYCOGEN DEBRANCHING ENZYME"/>
    <property type="match status" value="1"/>
</dbReference>
<dbReference type="SUPFAM" id="SSF51445">
    <property type="entry name" value="(Trans)glycosidases"/>
    <property type="match status" value="2"/>
</dbReference>
<keyword evidence="15" id="KW-1133">Transmembrane helix</keyword>
<evidence type="ECO:0000256" key="2">
    <source>
        <dbReference type="ARBA" id="ARBA00008061"/>
    </source>
</evidence>
<evidence type="ECO:0000256" key="1">
    <source>
        <dbReference type="ARBA" id="ARBA00004168"/>
    </source>
</evidence>
<evidence type="ECO:0000313" key="18">
    <source>
        <dbReference type="Proteomes" id="UP000339690"/>
    </source>
</evidence>
<dbReference type="CDD" id="cd10315">
    <property type="entry name" value="CBM41_pullulanase"/>
    <property type="match status" value="4"/>
</dbReference>
<dbReference type="KEGG" id="grc:GI584_18295"/>
<dbReference type="Gene3D" id="2.60.40.1110">
    <property type="match status" value="4"/>
</dbReference>
<protein>
    <recommendedName>
        <fullName evidence="11">pullulanase</fullName>
        <ecNumber evidence="11">3.2.1.41</ecNumber>
    </recommendedName>
    <alternativeName>
        <fullName evidence="12">Alpha-dextrin endo-1,6-alpha-glucosidase</fullName>
    </alternativeName>
    <alternativeName>
        <fullName evidence="13">Pullulan 6-glucanohydrolase</fullName>
    </alternativeName>
</protein>
<keyword evidence="5" id="KW-0732">Signal</keyword>
<dbReference type="SUPFAM" id="SSF81296">
    <property type="entry name" value="E set domains"/>
    <property type="match status" value="1"/>
</dbReference>
<dbReference type="Gene3D" id="2.60.40.1180">
    <property type="entry name" value="Golgi alpha-mannosidase II"/>
    <property type="match status" value="2"/>
</dbReference>
<dbReference type="NCBIfam" id="TIGR02102">
    <property type="entry name" value="pullulan_Gpos"/>
    <property type="match status" value="1"/>
</dbReference>
<evidence type="ECO:0000256" key="14">
    <source>
        <dbReference type="SAM" id="MobiDB-lite"/>
    </source>
</evidence>
<dbReference type="CDD" id="cd02860">
    <property type="entry name" value="E_set_Pullulanase"/>
    <property type="match status" value="1"/>
</dbReference>